<evidence type="ECO:0000256" key="6">
    <source>
        <dbReference type="ARBA" id="ARBA00022806"/>
    </source>
</evidence>
<keyword evidence="6 15" id="KW-0347">Helicase</keyword>
<dbReference type="NCBIfam" id="NF008168">
    <property type="entry name" value="PRK10917.2-2"/>
    <property type="match status" value="1"/>
</dbReference>
<dbReference type="GO" id="GO:0005524">
    <property type="term" value="F:ATP binding"/>
    <property type="evidence" value="ECO:0007669"/>
    <property type="project" value="UniProtKB-KW"/>
</dbReference>
<comment type="catalytic activity">
    <reaction evidence="12 15">
        <text>Couples ATP hydrolysis with the unwinding of duplex DNA by translocating in the 3'-5' direction.</text>
        <dbReference type="EC" id="5.6.2.4"/>
    </reaction>
</comment>
<dbReference type="Gene3D" id="2.40.50.140">
    <property type="entry name" value="Nucleic acid-binding proteins"/>
    <property type="match status" value="1"/>
</dbReference>
<dbReference type="GO" id="GO:0043138">
    <property type="term" value="F:3'-5' DNA helicase activity"/>
    <property type="evidence" value="ECO:0007669"/>
    <property type="project" value="UniProtKB-EC"/>
</dbReference>
<evidence type="ECO:0000313" key="19">
    <source>
        <dbReference type="Proteomes" id="UP001199424"/>
    </source>
</evidence>
<evidence type="ECO:0000259" key="16">
    <source>
        <dbReference type="PROSITE" id="PS51192"/>
    </source>
</evidence>
<dbReference type="RefSeq" id="WP_308448100.1">
    <property type="nucleotide sequence ID" value="NZ_JAJEQC010000001.1"/>
</dbReference>
<evidence type="ECO:0000256" key="4">
    <source>
        <dbReference type="ARBA" id="ARBA00022763"/>
    </source>
</evidence>
<evidence type="ECO:0000256" key="10">
    <source>
        <dbReference type="ARBA" id="ARBA00023204"/>
    </source>
</evidence>
<evidence type="ECO:0000256" key="14">
    <source>
        <dbReference type="ARBA" id="ARBA00048988"/>
    </source>
</evidence>
<comment type="function">
    <text evidence="15">Plays a critical role in recombination and DNA repair. Helps process Holliday junction intermediates to mature products by catalyzing branch migration. Has replication fork regression activity, unwinds stalled or blocked replication forks to make a HJ that can be resolved. Has a DNA unwinding activity characteristic of a DNA helicase with 3'-5' polarity.</text>
</comment>
<dbReference type="NCBIfam" id="TIGR00643">
    <property type="entry name" value="recG"/>
    <property type="match status" value="1"/>
</dbReference>
<keyword evidence="19" id="KW-1185">Reference proteome</keyword>
<gene>
    <name evidence="18" type="primary">recG</name>
    <name evidence="18" type="ORF">LKD31_00140</name>
</gene>
<dbReference type="InterPro" id="IPR014001">
    <property type="entry name" value="Helicase_ATP-bd"/>
</dbReference>
<evidence type="ECO:0000256" key="7">
    <source>
        <dbReference type="ARBA" id="ARBA00022840"/>
    </source>
</evidence>
<dbReference type="NCBIfam" id="NF008165">
    <property type="entry name" value="PRK10917.1-3"/>
    <property type="match status" value="1"/>
</dbReference>
<keyword evidence="3 15" id="KW-0547">Nucleotide-binding</keyword>
<dbReference type="InterPro" id="IPR027417">
    <property type="entry name" value="P-loop_NTPase"/>
</dbReference>
<dbReference type="InterPro" id="IPR004609">
    <property type="entry name" value="ATP-dep_DNA_helicase_RecG"/>
</dbReference>
<keyword evidence="11" id="KW-0413">Isomerase</keyword>
<dbReference type="SUPFAM" id="SSF52540">
    <property type="entry name" value="P-loop containing nucleoside triphosphate hydrolases"/>
    <property type="match status" value="2"/>
</dbReference>
<sequence length="679" mass="75526">MASLFEADIASLKGVGPKRAELFRKLGAPTVGDLLRLYPRAYEDWRDAVPIRNTLLNEVNIVKGTVLRRPVEQRIRGGMTLYKTTITDGEDDMQLTFFNNRYITSLLTEGAVYAFRGKVTGTFMRREMASPEFVPESRMQDMVPVYPQTSGLTSRIIANAVKEALRLLPETVKDPLPDALRLKYALCRLEYALKTIHFPNSPEALSTARRRLVFEELLVLQLGMAEIRRAGVRENPYPLKKDYTKEFAALLPFTMTGAQQRAVQDGIRDMQGPHPMNRLIQGDVGSGKTAVAAALCHTVIQNGFQAALMAPTEILAAQHYESLSNLLALCGIKTVLITGSMRAKAKREAIKGLKTGEIQLAVGTHALISDGVEFSSLALVITDEQHRFGVNQRTALAKKGNFPHTLVMSATPIPRTLALMIYGDLDVSVLNELPPGRQPIETYLIDPPKRRRAFGYIKKHIDEGRQAYIVCPLIEEGESDAASIAAYEKIVRDYFGDMPIGILHGKMKPKEKDAVMTDFAENRTKLLLSTTVVEVGVDVPNAVIMMIENAERYGLSQLHQLRGRVGRGKYASTCILVTEAQNDETLQRLRLFCSTTDGFKVADEDLRLRGPGDFFGERQHGLPKLKIADMLNDMQILQEAQQCAKELTERDPELSSPALRGLRAEMRRLFASNNGTVTL</sequence>
<evidence type="ECO:0000256" key="2">
    <source>
        <dbReference type="ARBA" id="ARBA00017846"/>
    </source>
</evidence>
<keyword evidence="8" id="KW-0238">DNA-binding</keyword>
<dbReference type="EC" id="5.6.2.4" evidence="13 15"/>
<dbReference type="Proteomes" id="UP001199424">
    <property type="component" value="Unassembled WGS sequence"/>
</dbReference>
<dbReference type="PROSITE" id="PS51194">
    <property type="entry name" value="HELICASE_CTER"/>
    <property type="match status" value="1"/>
</dbReference>
<evidence type="ECO:0000256" key="5">
    <source>
        <dbReference type="ARBA" id="ARBA00022801"/>
    </source>
</evidence>
<dbReference type="PANTHER" id="PTHR47964">
    <property type="entry name" value="ATP-DEPENDENT DNA HELICASE HOMOLOG RECG, CHLOROPLASTIC"/>
    <property type="match status" value="1"/>
</dbReference>
<reference evidence="18" key="1">
    <citation type="submission" date="2021-10" db="EMBL/GenBank/DDBJ databases">
        <title>Anaerobic single-cell dispensing facilitates the cultivation of human gut bacteria.</title>
        <authorList>
            <person name="Afrizal A."/>
        </authorList>
    </citation>
    <scope>NUCLEOTIDE SEQUENCE</scope>
    <source>
        <strain evidence="18">CLA-AA-H250</strain>
    </source>
</reference>
<comment type="caution">
    <text evidence="18">The sequence shown here is derived from an EMBL/GenBank/DDBJ whole genome shotgun (WGS) entry which is preliminary data.</text>
</comment>
<dbReference type="InterPro" id="IPR011545">
    <property type="entry name" value="DEAD/DEAH_box_helicase_dom"/>
</dbReference>
<dbReference type="GO" id="GO:0006310">
    <property type="term" value="P:DNA recombination"/>
    <property type="evidence" value="ECO:0007669"/>
    <property type="project" value="UniProtKB-UniRule"/>
</dbReference>
<evidence type="ECO:0000256" key="8">
    <source>
        <dbReference type="ARBA" id="ARBA00023125"/>
    </source>
</evidence>
<comment type="catalytic activity">
    <reaction evidence="14 15">
        <text>ATP + H2O = ADP + phosphate + H(+)</text>
        <dbReference type="Rhea" id="RHEA:13065"/>
        <dbReference type="ChEBI" id="CHEBI:15377"/>
        <dbReference type="ChEBI" id="CHEBI:15378"/>
        <dbReference type="ChEBI" id="CHEBI:30616"/>
        <dbReference type="ChEBI" id="CHEBI:43474"/>
        <dbReference type="ChEBI" id="CHEBI:456216"/>
        <dbReference type="EC" id="5.6.2.4"/>
    </reaction>
</comment>
<name>A0AAE3AH54_9FIRM</name>
<dbReference type="InterPro" id="IPR033454">
    <property type="entry name" value="RecG_wedge"/>
</dbReference>
<dbReference type="GO" id="GO:0006281">
    <property type="term" value="P:DNA repair"/>
    <property type="evidence" value="ECO:0007669"/>
    <property type="project" value="UniProtKB-UniRule"/>
</dbReference>
<feature type="domain" description="Helicase C-terminal" evidence="17">
    <location>
        <begin position="456"/>
        <end position="607"/>
    </location>
</feature>
<keyword evidence="7 15" id="KW-0067">ATP-binding</keyword>
<dbReference type="PANTHER" id="PTHR47964:SF1">
    <property type="entry name" value="ATP-DEPENDENT DNA HELICASE HOMOLOG RECG, CHLOROPLASTIC"/>
    <property type="match status" value="1"/>
</dbReference>
<evidence type="ECO:0000259" key="17">
    <source>
        <dbReference type="PROSITE" id="PS51194"/>
    </source>
</evidence>
<protein>
    <recommendedName>
        <fullName evidence="2 15">ATP-dependent DNA helicase RecG</fullName>
        <ecNumber evidence="13 15">5.6.2.4</ecNumber>
    </recommendedName>
</protein>
<dbReference type="SMART" id="SM00490">
    <property type="entry name" value="HELICc"/>
    <property type="match status" value="1"/>
</dbReference>
<dbReference type="Pfam" id="PF00271">
    <property type="entry name" value="Helicase_C"/>
    <property type="match status" value="1"/>
</dbReference>
<evidence type="ECO:0000256" key="13">
    <source>
        <dbReference type="ARBA" id="ARBA00034808"/>
    </source>
</evidence>
<keyword evidence="5 15" id="KW-0378">Hydrolase</keyword>
<dbReference type="CDD" id="cd17992">
    <property type="entry name" value="DEXHc_RecG"/>
    <property type="match status" value="1"/>
</dbReference>
<evidence type="ECO:0000256" key="15">
    <source>
        <dbReference type="RuleBase" id="RU363016"/>
    </source>
</evidence>
<dbReference type="InterPro" id="IPR045562">
    <property type="entry name" value="RecG_dom3_C"/>
</dbReference>
<evidence type="ECO:0000313" key="18">
    <source>
        <dbReference type="EMBL" id="MCC2135432.1"/>
    </source>
</evidence>
<evidence type="ECO:0000256" key="11">
    <source>
        <dbReference type="ARBA" id="ARBA00023235"/>
    </source>
</evidence>
<evidence type="ECO:0000256" key="12">
    <source>
        <dbReference type="ARBA" id="ARBA00034617"/>
    </source>
</evidence>
<dbReference type="GO" id="GO:0003677">
    <property type="term" value="F:DNA binding"/>
    <property type="evidence" value="ECO:0007669"/>
    <property type="project" value="UniProtKB-KW"/>
</dbReference>
<dbReference type="Pfam" id="PF00270">
    <property type="entry name" value="DEAD"/>
    <property type="match status" value="1"/>
</dbReference>
<evidence type="ECO:0000256" key="3">
    <source>
        <dbReference type="ARBA" id="ARBA00022741"/>
    </source>
</evidence>
<dbReference type="SUPFAM" id="SSF50249">
    <property type="entry name" value="Nucleic acid-binding proteins"/>
    <property type="match status" value="1"/>
</dbReference>
<dbReference type="Pfam" id="PF17191">
    <property type="entry name" value="RecG_wedge"/>
    <property type="match status" value="1"/>
</dbReference>
<keyword evidence="4 15" id="KW-0227">DNA damage</keyword>
<dbReference type="CDD" id="cd04488">
    <property type="entry name" value="RecG_wedge_OBF"/>
    <property type="match status" value="1"/>
</dbReference>
<dbReference type="Pfam" id="PF19833">
    <property type="entry name" value="RecG_dom3_C"/>
    <property type="match status" value="1"/>
</dbReference>
<dbReference type="PROSITE" id="PS51192">
    <property type="entry name" value="HELICASE_ATP_BIND_1"/>
    <property type="match status" value="1"/>
</dbReference>
<evidence type="ECO:0000256" key="1">
    <source>
        <dbReference type="ARBA" id="ARBA00007504"/>
    </source>
</evidence>
<feature type="domain" description="Helicase ATP-binding" evidence="16">
    <location>
        <begin position="269"/>
        <end position="430"/>
    </location>
</feature>
<keyword evidence="10 15" id="KW-0234">DNA repair</keyword>
<proteinExistence type="inferred from homology"/>
<dbReference type="Gene3D" id="3.40.50.300">
    <property type="entry name" value="P-loop containing nucleotide triphosphate hydrolases"/>
    <property type="match status" value="2"/>
</dbReference>
<evidence type="ECO:0000256" key="9">
    <source>
        <dbReference type="ARBA" id="ARBA00023172"/>
    </source>
</evidence>
<dbReference type="InterPro" id="IPR012340">
    <property type="entry name" value="NA-bd_OB-fold"/>
</dbReference>
<dbReference type="EMBL" id="JAJEQC010000001">
    <property type="protein sequence ID" value="MCC2135432.1"/>
    <property type="molecule type" value="Genomic_DNA"/>
</dbReference>
<organism evidence="18 19">
    <name type="scientific">Hominenteromicrobium mulieris</name>
    <dbReference type="NCBI Taxonomy" id="2885357"/>
    <lineage>
        <taxon>Bacteria</taxon>
        <taxon>Bacillati</taxon>
        <taxon>Bacillota</taxon>
        <taxon>Clostridia</taxon>
        <taxon>Eubacteriales</taxon>
        <taxon>Oscillospiraceae</taxon>
        <taxon>Hominenteromicrobium</taxon>
    </lineage>
</organism>
<dbReference type="AlphaFoldDB" id="A0AAE3AH54"/>
<keyword evidence="9 15" id="KW-0233">DNA recombination</keyword>
<comment type="similarity">
    <text evidence="1 15">Belongs to the helicase family. RecG subfamily.</text>
</comment>
<dbReference type="SMART" id="SM00487">
    <property type="entry name" value="DEXDc"/>
    <property type="match status" value="1"/>
</dbReference>
<dbReference type="InterPro" id="IPR001650">
    <property type="entry name" value="Helicase_C-like"/>
</dbReference>
<dbReference type="InterPro" id="IPR047112">
    <property type="entry name" value="RecG/Mfd"/>
</dbReference>
<accession>A0AAE3AH54</accession>
<dbReference type="GO" id="GO:0016787">
    <property type="term" value="F:hydrolase activity"/>
    <property type="evidence" value="ECO:0007669"/>
    <property type="project" value="UniProtKB-KW"/>
</dbReference>